<sequence length="242" mass="27337">MSDILDFLNKNAGAFSIIFTAVVTLATISYAILTYWLVKETSLMRQVQTEPKIEITVRCHEVHINIMRLHVRNIGLGPAFNVKFTPKALNGGDAASKLIDALTESNFFNVGLAYISPGQEFISGYTNMTEDGEEKIKAIIGFDVMYESVTRKIYNETLIVDMSEHKGTRRIGGYPPLYSIAQSLERIQKDFDHILSGFKKLKVDIFSSEDRALAEAERREYVKQELEKISGKKIEDDEISVE</sequence>
<dbReference type="OrthoDB" id="1494003at2"/>
<dbReference type="Proteomes" id="UP000308271">
    <property type="component" value="Unassembled WGS sequence"/>
</dbReference>
<dbReference type="EMBL" id="VDCH01000013">
    <property type="protein sequence ID" value="TNJ38770.1"/>
    <property type="molecule type" value="Genomic_DNA"/>
</dbReference>
<keyword evidence="1" id="KW-1133">Transmembrane helix</keyword>
<dbReference type="RefSeq" id="WP_139456996.1">
    <property type="nucleotide sequence ID" value="NZ_VDCH01000013.1"/>
</dbReference>
<feature type="transmembrane region" description="Helical" evidence="1">
    <location>
        <begin position="12"/>
        <end position="38"/>
    </location>
</feature>
<gene>
    <name evidence="2" type="ORF">FGF66_07235</name>
</gene>
<keyword evidence="1" id="KW-0812">Transmembrane</keyword>
<keyword evidence="1" id="KW-0472">Membrane</keyword>
<organism evidence="2 3">
    <name type="scientific">Chlorobaculum thiosulfatiphilum</name>
    <name type="common">Chlorobium limicola f.sp. thiosulfatophilum</name>
    <dbReference type="NCBI Taxonomy" id="115852"/>
    <lineage>
        <taxon>Bacteria</taxon>
        <taxon>Pseudomonadati</taxon>
        <taxon>Chlorobiota</taxon>
        <taxon>Chlorobiia</taxon>
        <taxon>Chlorobiales</taxon>
        <taxon>Chlorobiaceae</taxon>
        <taxon>Chlorobaculum</taxon>
    </lineage>
</organism>
<keyword evidence="3" id="KW-1185">Reference proteome</keyword>
<comment type="caution">
    <text evidence="2">The sequence shown here is derived from an EMBL/GenBank/DDBJ whole genome shotgun (WGS) entry which is preliminary data.</text>
</comment>
<protein>
    <submittedName>
        <fullName evidence="2">Uncharacterized protein</fullName>
    </submittedName>
</protein>
<evidence type="ECO:0000313" key="2">
    <source>
        <dbReference type="EMBL" id="TNJ38770.1"/>
    </source>
</evidence>
<name>A0A5C4S5I8_CHLTI</name>
<accession>A0A5C4S5I8</accession>
<evidence type="ECO:0000256" key="1">
    <source>
        <dbReference type="SAM" id="Phobius"/>
    </source>
</evidence>
<evidence type="ECO:0000313" key="3">
    <source>
        <dbReference type="Proteomes" id="UP000308271"/>
    </source>
</evidence>
<proteinExistence type="predicted"/>
<dbReference type="AlphaFoldDB" id="A0A5C4S5I8"/>
<reference evidence="2 3" key="1">
    <citation type="submission" date="2019-05" db="EMBL/GenBank/DDBJ databases">
        <title>Draft Whole-Genome sequence of the green sulfur bacterium Chlorobaculum thiosulfatiphilum DSM 249.</title>
        <authorList>
            <person name="Meyer T.E."/>
            <person name="Kyndt J.A."/>
        </authorList>
    </citation>
    <scope>NUCLEOTIDE SEQUENCE [LARGE SCALE GENOMIC DNA]</scope>
    <source>
        <strain evidence="2 3">DSM 249</strain>
    </source>
</reference>